<evidence type="ECO:0000313" key="1">
    <source>
        <dbReference type="EMBL" id="GIY86263.1"/>
    </source>
</evidence>
<organism evidence="1 2">
    <name type="scientific">Caerostris extrusa</name>
    <name type="common">Bark spider</name>
    <name type="synonym">Caerostris bankana</name>
    <dbReference type="NCBI Taxonomy" id="172846"/>
    <lineage>
        <taxon>Eukaryota</taxon>
        <taxon>Metazoa</taxon>
        <taxon>Ecdysozoa</taxon>
        <taxon>Arthropoda</taxon>
        <taxon>Chelicerata</taxon>
        <taxon>Arachnida</taxon>
        <taxon>Araneae</taxon>
        <taxon>Araneomorphae</taxon>
        <taxon>Entelegynae</taxon>
        <taxon>Araneoidea</taxon>
        <taxon>Araneidae</taxon>
        <taxon>Caerostris</taxon>
    </lineage>
</organism>
<protein>
    <submittedName>
        <fullName evidence="1">Uncharacterized protein</fullName>
    </submittedName>
</protein>
<dbReference type="AlphaFoldDB" id="A0AAV4WV97"/>
<accession>A0AAV4WV97</accession>
<sequence>MPRDSFREDVQRLGFFPRRRSTPRILSEKTYNASDSFREDVTTPRILSEKTFNASDSFTTPILSVKTFNASGFIPRGRSTSPIHSRKRSTSRDSFFKDVQTPRDSFLTFKRLESQIYRIFLKKNLQNLDRQKYRRTFEQPSSAVKTACIRLRNGLSYLELIERHAIAVVKLKASPTLRGKYLVIAV</sequence>
<dbReference type="Proteomes" id="UP001054945">
    <property type="component" value="Unassembled WGS sequence"/>
</dbReference>
<name>A0AAV4WV97_CAEEX</name>
<keyword evidence="2" id="KW-1185">Reference proteome</keyword>
<dbReference type="EMBL" id="BPLR01016769">
    <property type="protein sequence ID" value="GIY86263.1"/>
    <property type="molecule type" value="Genomic_DNA"/>
</dbReference>
<proteinExistence type="predicted"/>
<gene>
    <name evidence="1" type="ORF">CEXT_362391</name>
</gene>
<evidence type="ECO:0000313" key="2">
    <source>
        <dbReference type="Proteomes" id="UP001054945"/>
    </source>
</evidence>
<reference evidence="1 2" key="1">
    <citation type="submission" date="2021-06" db="EMBL/GenBank/DDBJ databases">
        <title>Caerostris extrusa draft genome.</title>
        <authorList>
            <person name="Kono N."/>
            <person name="Arakawa K."/>
        </authorList>
    </citation>
    <scope>NUCLEOTIDE SEQUENCE [LARGE SCALE GENOMIC DNA]</scope>
</reference>
<comment type="caution">
    <text evidence="1">The sequence shown here is derived from an EMBL/GenBank/DDBJ whole genome shotgun (WGS) entry which is preliminary data.</text>
</comment>